<feature type="domain" description="Sortilin N-terminal" evidence="4">
    <location>
        <begin position="129"/>
        <end position="253"/>
    </location>
</feature>
<sequence>MPTSIPKVLLLLCLTLVVNISSNAQSTLNDIHKEAAKGLKLREIGPSVMGGRISDIIVNPQDKNNWYVAVGSGGLWKTTNSGITWQAVFDDQPSYSIGCVAMDPNNPNVIWVGTGENVSGRHVGYGDGVYKSLNGGQTWQRMGLEKSEHIGRILIDPRNSDIVFVAAEGPLWSSGGDRGLYRSNDGGKTWNQTLKIGENTGITDIEFDPSNPDVLYAAAYERRRRTWSFLAGGAKSGIYKSTDNGISWKQVKTGLPSGDKGKIGLAVTPADPQVVYATIEANDKEKGFYRSDDKGESWTKRNSYISGGTGPHYYQEIEASPVNPDLVYQMDVFLHVTKDGGKTFDYLGTGREKHSDNHALWIDPDNGKHLIAGSDGGLYETFDQGLGWRHFSNLPISQFYKIALDNAEPFFNVVVGAQDLGTLIGPSRTTNVEGVRNQDWYVPLGADGYDCAFDPVDPNIVYMEIQNGLLFRLDRRTEEVMMIQPQPAPGDAPERYNWDSPVLISPHDHKTLYFGSQRLWKSNDRGNSWTSVSGDLTTNVNRYKLKMKDNVPSVDALYDNGAMSNFATLTSISESPLKEGLLYTGSDDGLIHISDDGGQNWRKAQSLPKVPELSFINDVEASKHDENVVFAAADAHKTGDYTTYLFTSNDKGKSWQSIKGDLPANTIVWMIKQDHIDRNLLFIGTEYGIYYSPNKGTNWIKLGAGVPTIPFRDIELHERDNDLVGASFGRGVFVLDDYSSLREASKVTNSNTNSLFPVRDAWWYVPNVPMQAKGNPTAGSSKYTAPNPPYGALLTYYIADIPKTTQQKRREKEKELQEQGADIPFPGWDKLKSESLEDEPKVMVLITDKNGNAVRWLKGNASKGLHRINWDLRLPAPNPINLTTPSFQPPWAGSPEGPMVAPGQYNAQLYVIEDGELKVQGEPQQFMVKPTPAVKADINYEELAAFTQKTADLSKRVRAAGNKLGEISNQLKHMEEALVQTSDLDPELFEQLKSLKITTASLREALYGNAIRSSKDEPNEPHVSSRIGSVMYGHWNTTQLPTETQKKSIELAAKELEQFYESFQTFSSELSSFEKALQKAGAPYTPGRKID</sequence>
<dbReference type="AlphaFoldDB" id="E4TMS4"/>
<feature type="chain" id="PRO_5003188016" description="Sortilin N-terminal domain-containing protein" evidence="3">
    <location>
        <begin position="25"/>
        <end position="1091"/>
    </location>
</feature>
<keyword evidence="1" id="KW-0677">Repeat</keyword>
<evidence type="ECO:0000259" key="4">
    <source>
        <dbReference type="Pfam" id="PF15902"/>
    </source>
</evidence>
<dbReference type="eggNOG" id="COG4447">
    <property type="taxonomic scope" value="Bacteria"/>
</dbReference>
<dbReference type="Pfam" id="PF15902">
    <property type="entry name" value="Sortilin-Vps10"/>
    <property type="match status" value="1"/>
</dbReference>
<dbReference type="GO" id="GO:0010411">
    <property type="term" value="P:xyloglucan metabolic process"/>
    <property type="evidence" value="ECO:0007669"/>
    <property type="project" value="TreeGrafter"/>
</dbReference>
<evidence type="ECO:0000256" key="2">
    <source>
        <dbReference type="SAM" id="MobiDB-lite"/>
    </source>
</evidence>
<dbReference type="PANTHER" id="PTHR43739:SF5">
    <property type="entry name" value="EXO-ALPHA-SIALIDASE"/>
    <property type="match status" value="1"/>
</dbReference>
<dbReference type="InterPro" id="IPR031778">
    <property type="entry name" value="Sortilin_N"/>
</dbReference>
<dbReference type="PANTHER" id="PTHR43739">
    <property type="entry name" value="XYLOGLUCANASE (EUROFUNG)"/>
    <property type="match status" value="1"/>
</dbReference>
<evidence type="ECO:0000313" key="5">
    <source>
        <dbReference type="EMBL" id="ADR20372.1"/>
    </source>
</evidence>
<feature type="signal peptide" evidence="3">
    <location>
        <begin position="1"/>
        <end position="24"/>
    </location>
</feature>
<protein>
    <recommendedName>
        <fullName evidence="4">Sortilin N-terminal domain-containing protein</fullName>
    </recommendedName>
</protein>
<evidence type="ECO:0000256" key="3">
    <source>
        <dbReference type="SAM" id="SignalP"/>
    </source>
</evidence>
<dbReference type="InterPro" id="IPR052025">
    <property type="entry name" value="Xyloglucanase_GH74"/>
</dbReference>
<organism evidence="5 6">
    <name type="scientific">Marivirga tractuosa (strain ATCC 23168 / DSM 4126 / NBRC 15989 / NCIMB 1408 / VKM B-1430 / H-43)</name>
    <name type="common">Microscilla tractuosa</name>
    <name type="synonym">Flexibacter tractuosus</name>
    <dbReference type="NCBI Taxonomy" id="643867"/>
    <lineage>
        <taxon>Bacteria</taxon>
        <taxon>Pseudomonadati</taxon>
        <taxon>Bacteroidota</taxon>
        <taxon>Cytophagia</taxon>
        <taxon>Cytophagales</taxon>
        <taxon>Marivirgaceae</taxon>
        <taxon>Marivirga</taxon>
    </lineage>
</organism>
<dbReference type="InterPro" id="IPR015943">
    <property type="entry name" value="WD40/YVTN_repeat-like_dom_sf"/>
</dbReference>
<dbReference type="CDD" id="cd15482">
    <property type="entry name" value="Sialidase_non-viral"/>
    <property type="match status" value="1"/>
</dbReference>
<feature type="compositionally biased region" description="Basic and acidic residues" evidence="2">
    <location>
        <begin position="808"/>
        <end position="817"/>
    </location>
</feature>
<dbReference type="Gene3D" id="2.130.10.10">
    <property type="entry name" value="YVTN repeat-like/Quinoprotein amine dehydrogenase"/>
    <property type="match status" value="5"/>
</dbReference>
<dbReference type="Proteomes" id="UP000008720">
    <property type="component" value="Chromosome"/>
</dbReference>
<name>E4TMS4_MARTH</name>
<accession>E4TMS4</accession>
<dbReference type="RefSeq" id="WP_013452523.1">
    <property type="nucleotide sequence ID" value="NC_014759.1"/>
</dbReference>
<proteinExistence type="predicted"/>
<dbReference type="HOGENOM" id="CLU_004847_0_0_10"/>
<dbReference type="STRING" id="643867.Ftrac_0365"/>
<dbReference type="SUPFAM" id="SSF110296">
    <property type="entry name" value="Oligoxyloglucan reducing end-specific cellobiohydrolase"/>
    <property type="match status" value="2"/>
</dbReference>
<keyword evidence="6" id="KW-1185">Reference proteome</keyword>
<reference evidence="5 6" key="1">
    <citation type="journal article" date="2011" name="Stand. Genomic Sci.">
        <title>Complete genome sequence of Marivirga tractuosa type strain (H-43).</title>
        <authorList>
            <person name="Pagani I."/>
            <person name="Chertkov O."/>
            <person name="Lapidus A."/>
            <person name="Lucas S."/>
            <person name="Del Rio T.G."/>
            <person name="Tice H."/>
            <person name="Copeland A."/>
            <person name="Cheng J.F."/>
            <person name="Nolan M."/>
            <person name="Saunders E."/>
            <person name="Pitluck S."/>
            <person name="Held B."/>
            <person name="Goodwin L."/>
            <person name="Liolios K."/>
            <person name="Ovchinikova G."/>
            <person name="Ivanova N."/>
            <person name="Mavromatis K."/>
            <person name="Pati A."/>
            <person name="Chen A."/>
            <person name="Palaniappan K."/>
            <person name="Land M."/>
            <person name="Hauser L."/>
            <person name="Jeffries C.D."/>
            <person name="Detter J.C."/>
            <person name="Han C."/>
            <person name="Tapia R."/>
            <person name="Ngatchou-Djao O.D."/>
            <person name="Rohde M."/>
            <person name="Goker M."/>
            <person name="Spring S."/>
            <person name="Sikorski J."/>
            <person name="Woyke T."/>
            <person name="Bristow J."/>
            <person name="Eisen J.A."/>
            <person name="Markowitz V."/>
            <person name="Hugenholtz P."/>
            <person name="Klenk H.P."/>
            <person name="Kyrpides N.C."/>
        </authorList>
    </citation>
    <scope>NUCLEOTIDE SEQUENCE [LARGE SCALE GENOMIC DNA]</scope>
    <source>
        <strain evidence="6">ATCC 23168 / DSM 4126 / NBRC 15989 / NCIMB 1408 / VKM B-1430 / H-43</strain>
    </source>
</reference>
<evidence type="ECO:0000256" key="1">
    <source>
        <dbReference type="ARBA" id="ARBA00022737"/>
    </source>
</evidence>
<feature type="region of interest" description="Disordered" evidence="2">
    <location>
        <begin position="806"/>
        <end position="830"/>
    </location>
</feature>
<gene>
    <name evidence="5" type="ordered locus">Ftrac_0365</name>
</gene>
<dbReference type="KEGG" id="mtt:Ftrac_0365"/>
<dbReference type="OrthoDB" id="9757809at2"/>
<keyword evidence="3" id="KW-0732">Signal</keyword>
<evidence type="ECO:0000313" key="6">
    <source>
        <dbReference type="Proteomes" id="UP000008720"/>
    </source>
</evidence>
<dbReference type="eggNOG" id="COG4409">
    <property type="taxonomic scope" value="Bacteria"/>
</dbReference>
<dbReference type="EMBL" id="CP002349">
    <property type="protein sequence ID" value="ADR20372.1"/>
    <property type="molecule type" value="Genomic_DNA"/>
</dbReference>